<protein>
    <submittedName>
        <fullName evidence="2">Uu.00g007300.m01.CDS01</fullName>
    </submittedName>
</protein>
<proteinExistence type="predicted"/>
<dbReference type="Gene3D" id="3.90.180.10">
    <property type="entry name" value="Medium-chain alcohol dehydrogenases, catalytic domain"/>
    <property type="match status" value="1"/>
</dbReference>
<dbReference type="PANTHER" id="PTHR11695">
    <property type="entry name" value="ALCOHOL DEHYDROGENASE RELATED"/>
    <property type="match status" value="1"/>
</dbReference>
<evidence type="ECO:0000313" key="2">
    <source>
        <dbReference type="EMBL" id="CAJ2512611.1"/>
    </source>
</evidence>
<dbReference type="InterPro" id="IPR011032">
    <property type="entry name" value="GroES-like_sf"/>
</dbReference>
<accession>A0AAI8VR88</accession>
<evidence type="ECO:0000259" key="1">
    <source>
        <dbReference type="Pfam" id="PF08240"/>
    </source>
</evidence>
<feature type="domain" description="Alcohol dehydrogenase-like N-terminal" evidence="1">
    <location>
        <begin position="38"/>
        <end position="130"/>
    </location>
</feature>
<dbReference type="Pfam" id="PF08240">
    <property type="entry name" value="ADH_N"/>
    <property type="match status" value="1"/>
</dbReference>
<dbReference type="EMBL" id="CAUWAG010000020">
    <property type="protein sequence ID" value="CAJ2512611.1"/>
    <property type="molecule type" value="Genomic_DNA"/>
</dbReference>
<comment type="caution">
    <text evidence="2">The sequence shown here is derived from an EMBL/GenBank/DDBJ whole genome shotgun (WGS) entry which is preliminary data.</text>
</comment>
<dbReference type="Proteomes" id="UP001295740">
    <property type="component" value="Unassembled WGS sequence"/>
</dbReference>
<gene>
    <name evidence="2" type="ORF">KHLLAP_LOCUS13079</name>
</gene>
<evidence type="ECO:0000313" key="3">
    <source>
        <dbReference type="Proteomes" id="UP001295740"/>
    </source>
</evidence>
<dbReference type="PANTHER" id="PTHR11695:SF294">
    <property type="entry name" value="RETICULON-4-INTERACTING PROTEIN 1, MITOCHONDRIAL"/>
    <property type="match status" value="1"/>
</dbReference>
<keyword evidence="3" id="KW-1185">Reference proteome</keyword>
<dbReference type="Gene3D" id="3.40.50.720">
    <property type="entry name" value="NAD(P)-binding Rossmann-like Domain"/>
    <property type="match status" value="1"/>
</dbReference>
<dbReference type="InterPro" id="IPR050700">
    <property type="entry name" value="YIM1/Zinc_Alcohol_DH_Fams"/>
</dbReference>
<dbReference type="GO" id="GO:0005739">
    <property type="term" value="C:mitochondrion"/>
    <property type="evidence" value="ECO:0007669"/>
    <property type="project" value="TreeGrafter"/>
</dbReference>
<dbReference type="AlphaFoldDB" id="A0AAI8VR88"/>
<dbReference type="SUPFAM" id="SSF50129">
    <property type="entry name" value="GroES-like"/>
    <property type="match status" value="1"/>
</dbReference>
<name>A0AAI8VR88_9PEZI</name>
<dbReference type="InterPro" id="IPR013154">
    <property type="entry name" value="ADH-like_N"/>
</dbReference>
<sequence length="177" mass="18957">MPTLSPTPKSMKAWTISRRGTPQEALKADHLPVRTDLKPNEVLVKVSHAALNPFGYRMMWAVPSFVRVKPSVPEFDFSGRSEKLGKDAESDFVLGDDVFGMVTPSEGVKLGSGALAEYVVVARDHLRPKPRSMSFEAASGLGNVFMTAVSLLEKSGLKSGDHVFINGGSGGTGLVLV</sequence>
<organism evidence="2 3">
    <name type="scientific">Anthostomella pinea</name>
    <dbReference type="NCBI Taxonomy" id="933095"/>
    <lineage>
        <taxon>Eukaryota</taxon>
        <taxon>Fungi</taxon>
        <taxon>Dikarya</taxon>
        <taxon>Ascomycota</taxon>
        <taxon>Pezizomycotina</taxon>
        <taxon>Sordariomycetes</taxon>
        <taxon>Xylariomycetidae</taxon>
        <taxon>Xylariales</taxon>
        <taxon>Xylariaceae</taxon>
        <taxon>Anthostomella</taxon>
    </lineage>
</organism>
<reference evidence="2" key="1">
    <citation type="submission" date="2023-10" db="EMBL/GenBank/DDBJ databases">
        <authorList>
            <person name="Hackl T."/>
        </authorList>
    </citation>
    <scope>NUCLEOTIDE SEQUENCE</scope>
</reference>